<sequence>MPLDQQNNRLAVLFDLDGTLVDPAGGITQGIAYALQSMALPVPEQDILNAMVGPKLSEGLLALPNFPADKLSAVVAAYREWYSARGIAMGRPYPGMVELLETLRRRGFLIGLATQKPLSLARVLLDTHGLSGFFQAVSGAAENEALNTADSLPPKQRIIETALEELSSPPRAIMVGDRAHDVLGARANGLDCLGVNWGFSATGELEKAGAIHTVDSAEELLARISEYFALEVANGSL</sequence>
<dbReference type="PANTHER" id="PTHR43434:SF20">
    <property type="entry name" value="5'-NUCLEOTIDASE"/>
    <property type="match status" value="1"/>
</dbReference>
<dbReference type="GO" id="GO:0005829">
    <property type="term" value="C:cytosol"/>
    <property type="evidence" value="ECO:0007669"/>
    <property type="project" value="TreeGrafter"/>
</dbReference>
<reference evidence="1 2" key="1">
    <citation type="journal article" date="2015" name="Genome Announc.">
        <title>Complete Genome Sequencing of Protease-Producing Novel Arthrobacter sp. Strain IHBB 11108 Using PacBio Single-Molecule Real-Time Sequencing Technology.</title>
        <authorList>
            <person name="Kiran S."/>
            <person name="Swarnkar M.K."/>
            <person name="Pal M."/>
            <person name="Thakur R."/>
            <person name="Tewari R."/>
            <person name="Singh A.K."/>
            <person name="Gulati A."/>
        </authorList>
    </citation>
    <scope>NUCLEOTIDE SEQUENCE [LARGE SCALE GENOMIC DNA]</scope>
    <source>
        <strain evidence="1 2">IHBB 11108</strain>
    </source>
</reference>
<dbReference type="Pfam" id="PF13419">
    <property type="entry name" value="HAD_2"/>
    <property type="match status" value="1"/>
</dbReference>
<dbReference type="SUPFAM" id="SSF56784">
    <property type="entry name" value="HAD-like"/>
    <property type="match status" value="1"/>
</dbReference>
<dbReference type="InterPro" id="IPR023198">
    <property type="entry name" value="PGP-like_dom2"/>
</dbReference>
<dbReference type="InterPro" id="IPR036412">
    <property type="entry name" value="HAD-like_sf"/>
</dbReference>
<proteinExistence type="predicted"/>
<dbReference type="GO" id="GO:0004713">
    <property type="term" value="F:protein tyrosine kinase activity"/>
    <property type="evidence" value="ECO:0007669"/>
    <property type="project" value="TreeGrafter"/>
</dbReference>
<evidence type="ECO:0000313" key="2">
    <source>
        <dbReference type="Proteomes" id="UP000061839"/>
    </source>
</evidence>
<dbReference type="Proteomes" id="UP000061839">
    <property type="component" value="Chromosome"/>
</dbReference>
<dbReference type="KEGG" id="ari:UM93_03805"/>
<name>A0A0D4C2M6_9MICC</name>
<evidence type="ECO:0000313" key="1">
    <source>
        <dbReference type="EMBL" id="AJT42858.1"/>
    </source>
</evidence>
<dbReference type="InterPro" id="IPR041492">
    <property type="entry name" value="HAD_2"/>
</dbReference>
<gene>
    <name evidence="1" type="ORF">UM93_03805</name>
</gene>
<dbReference type="InterPro" id="IPR050155">
    <property type="entry name" value="HAD-like_hydrolase_sf"/>
</dbReference>
<dbReference type="Gene3D" id="1.10.150.240">
    <property type="entry name" value="Putative phosphatase, domain 2"/>
    <property type="match status" value="1"/>
</dbReference>
<organism evidence="1 2">
    <name type="scientific">Psychromicrobium lacuslunae</name>
    <dbReference type="NCBI Taxonomy" id="1618207"/>
    <lineage>
        <taxon>Bacteria</taxon>
        <taxon>Bacillati</taxon>
        <taxon>Actinomycetota</taxon>
        <taxon>Actinomycetes</taxon>
        <taxon>Micrococcales</taxon>
        <taxon>Micrococcaceae</taxon>
        <taxon>Psychromicrobium</taxon>
    </lineage>
</organism>
<dbReference type="PANTHER" id="PTHR43434">
    <property type="entry name" value="PHOSPHOGLYCOLATE PHOSPHATASE"/>
    <property type="match status" value="1"/>
</dbReference>
<dbReference type="STRING" id="1618207.UM93_03805"/>
<protein>
    <submittedName>
        <fullName evidence="1">Haloacid dehalogenase</fullName>
    </submittedName>
</protein>
<accession>A0A0D4C2M6</accession>
<dbReference type="InterPro" id="IPR023214">
    <property type="entry name" value="HAD_sf"/>
</dbReference>
<dbReference type="HOGENOM" id="CLU_045011_19_4_11"/>
<dbReference type="EMBL" id="CP011005">
    <property type="protein sequence ID" value="AJT42858.1"/>
    <property type="molecule type" value="Genomic_DNA"/>
</dbReference>
<keyword evidence="2" id="KW-1185">Reference proteome</keyword>
<dbReference type="Gene3D" id="3.40.50.1000">
    <property type="entry name" value="HAD superfamily/HAD-like"/>
    <property type="match status" value="1"/>
</dbReference>
<dbReference type="PATRIC" id="fig|1618207.4.peg.775"/>
<dbReference type="AlphaFoldDB" id="A0A0D4C2M6"/>